<dbReference type="PANTHER" id="PTHR21192">
    <property type="entry name" value="NUCLEAR PROTEIN E3-3"/>
    <property type="match status" value="1"/>
</dbReference>
<dbReference type="SUPFAM" id="SSF64076">
    <property type="entry name" value="MTH938-like"/>
    <property type="match status" value="1"/>
</dbReference>
<sequence length="122" mass="13296">MKLHQSKVGNLNQFTSYGEDFVEVNRQRHQGPVLVSGEQVLPWSARSLESLAPADIEAILALNPEVVLIGTGKHLRFGHPQRYAALSAARIGVDFLDNGALCRTFNILSAEGRQVVAAVLYA</sequence>
<dbReference type="InterPro" id="IPR007523">
    <property type="entry name" value="NDUFAF3/AAMDC"/>
</dbReference>
<evidence type="ECO:0000313" key="2">
    <source>
        <dbReference type="Proteomes" id="UP000604481"/>
    </source>
</evidence>
<protein>
    <submittedName>
        <fullName evidence="1">Mth938-like domain-containing protein</fullName>
    </submittedName>
</protein>
<dbReference type="PANTHER" id="PTHR21192:SF2">
    <property type="entry name" value="NADH DEHYDROGENASE [UBIQUINONE] 1 ALPHA SUBCOMPLEX ASSEMBLY FACTOR 3"/>
    <property type="match status" value="1"/>
</dbReference>
<dbReference type="Gene3D" id="3.40.1230.10">
    <property type="entry name" value="MTH938-like"/>
    <property type="match status" value="1"/>
</dbReference>
<keyword evidence="2" id="KW-1185">Reference proteome</keyword>
<dbReference type="AlphaFoldDB" id="A0A8J7G0W7"/>
<dbReference type="RefSeq" id="WP_194116460.1">
    <property type="nucleotide sequence ID" value="NZ_JADFUA010000006.1"/>
</dbReference>
<comment type="caution">
    <text evidence="1">The sequence shown here is derived from an EMBL/GenBank/DDBJ whole genome shotgun (WGS) entry which is preliminary data.</text>
</comment>
<dbReference type="Pfam" id="PF04430">
    <property type="entry name" value="DUF498"/>
    <property type="match status" value="1"/>
</dbReference>
<dbReference type="InterPro" id="IPR036748">
    <property type="entry name" value="MTH938-like_sf"/>
</dbReference>
<proteinExistence type="predicted"/>
<dbReference type="CDD" id="cd05560">
    <property type="entry name" value="Xcc1710_like"/>
    <property type="match status" value="1"/>
</dbReference>
<dbReference type="EMBL" id="JADFUA010000006">
    <property type="protein sequence ID" value="MBE9609935.1"/>
    <property type="molecule type" value="Genomic_DNA"/>
</dbReference>
<accession>A0A8J7G0W7</accession>
<name>A0A8J7G0W7_9NEIS</name>
<reference evidence="1 2" key="1">
    <citation type="submission" date="2020-10" db="EMBL/GenBank/DDBJ databases">
        <title>The genome sequence of Chitinilyticum litopenaei 4Y14.</title>
        <authorList>
            <person name="Liu Y."/>
        </authorList>
    </citation>
    <scope>NUCLEOTIDE SEQUENCE [LARGE SCALE GENOMIC DNA]</scope>
    <source>
        <strain evidence="1 2">4Y14</strain>
    </source>
</reference>
<dbReference type="Proteomes" id="UP000604481">
    <property type="component" value="Unassembled WGS sequence"/>
</dbReference>
<gene>
    <name evidence="1" type="ORF">INR99_11335</name>
</gene>
<organism evidence="1 2">
    <name type="scientific">Chitinilyticum piscinae</name>
    <dbReference type="NCBI Taxonomy" id="2866724"/>
    <lineage>
        <taxon>Bacteria</taxon>
        <taxon>Pseudomonadati</taxon>
        <taxon>Pseudomonadota</taxon>
        <taxon>Betaproteobacteria</taxon>
        <taxon>Neisseriales</taxon>
        <taxon>Chitinibacteraceae</taxon>
        <taxon>Chitinilyticum</taxon>
    </lineage>
</organism>
<evidence type="ECO:0000313" key="1">
    <source>
        <dbReference type="EMBL" id="MBE9609935.1"/>
    </source>
</evidence>